<dbReference type="InterPro" id="IPR014710">
    <property type="entry name" value="RmlC-like_jellyroll"/>
</dbReference>
<dbReference type="PANTHER" id="PTHR21047:SF2">
    <property type="entry name" value="THYMIDINE DIPHOSPHO-4-KETO-RHAMNOSE 3,5-EPIMERASE"/>
    <property type="match status" value="1"/>
</dbReference>
<dbReference type="EMBL" id="VUOA01000001">
    <property type="protein sequence ID" value="KAA2244404.1"/>
    <property type="molecule type" value="Genomic_DNA"/>
</dbReference>
<keyword evidence="9" id="KW-1185">Reference proteome</keyword>
<dbReference type="GO" id="GO:0019305">
    <property type="term" value="P:dTDP-rhamnose biosynthetic process"/>
    <property type="evidence" value="ECO:0007669"/>
    <property type="project" value="UniProtKB-UniRule"/>
</dbReference>
<proteinExistence type="inferred from homology"/>
<feature type="active site" description="Proton acceptor" evidence="5">
    <location>
        <position position="62"/>
    </location>
</feature>
<evidence type="ECO:0000256" key="5">
    <source>
        <dbReference type="PIRSR" id="PIRSR600888-1"/>
    </source>
</evidence>
<dbReference type="RefSeq" id="WP_149815060.1">
    <property type="nucleotide sequence ID" value="NZ_VUOA01000001.1"/>
</dbReference>
<protein>
    <recommendedName>
        <fullName evidence="4 7">dTDP-4-dehydrorhamnose 3,5-epimerase</fullName>
        <ecNumber evidence="3 7">5.1.3.13</ecNumber>
    </recommendedName>
    <alternativeName>
        <fullName evidence="7">Thymidine diphospho-4-keto-rhamnose 3,5-epimerase</fullName>
    </alternativeName>
</protein>
<dbReference type="Gene3D" id="2.60.120.10">
    <property type="entry name" value="Jelly Rolls"/>
    <property type="match status" value="1"/>
</dbReference>
<accession>A0A5B2VZZ2</accession>
<gene>
    <name evidence="8" type="primary">rfbC</name>
    <name evidence="8" type="ORF">F0L46_00455</name>
</gene>
<reference evidence="8 9" key="2">
    <citation type="submission" date="2019-09" db="EMBL/GenBank/DDBJ databases">
        <authorList>
            <person name="Jin C."/>
        </authorList>
    </citation>
    <scope>NUCLEOTIDE SEQUENCE [LARGE SCALE GENOMIC DNA]</scope>
    <source>
        <strain evidence="8 9">BN140002</strain>
    </source>
</reference>
<evidence type="ECO:0000256" key="2">
    <source>
        <dbReference type="ARBA" id="ARBA00001997"/>
    </source>
</evidence>
<dbReference type="InterPro" id="IPR011051">
    <property type="entry name" value="RmlC_Cupin_sf"/>
</dbReference>
<comment type="subunit">
    <text evidence="7">Homodimer.</text>
</comment>
<dbReference type="AlphaFoldDB" id="A0A5B2VZZ2"/>
<feature type="site" description="Participates in a stacking interaction with the thymidine ring of dTDP-4-oxo-6-deoxyglucose" evidence="6">
    <location>
        <position position="138"/>
    </location>
</feature>
<evidence type="ECO:0000256" key="4">
    <source>
        <dbReference type="ARBA" id="ARBA00019595"/>
    </source>
</evidence>
<evidence type="ECO:0000313" key="9">
    <source>
        <dbReference type="Proteomes" id="UP000323142"/>
    </source>
</evidence>
<feature type="active site" description="Proton donor" evidence="5">
    <location>
        <position position="132"/>
    </location>
</feature>
<dbReference type="GO" id="GO:0000271">
    <property type="term" value="P:polysaccharide biosynthetic process"/>
    <property type="evidence" value="ECO:0007669"/>
    <property type="project" value="TreeGrafter"/>
</dbReference>
<comment type="similarity">
    <text evidence="7">Belongs to the dTDP-4-dehydrorhamnose 3,5-epimerase family.</text>
</comment>
<keyword evidence="7 8" id="KW-0413">Isomerase</keyword>
<sequence length="198" mass="22437">MKFNPSPLEGVFLIEQERRGDDRGFFARAFCEREFEEAGVESRFVQINNSLTSRKGTLRGLHYQLPPAAEVKVVRCVRGALWDVVADIRPDSPTFGRWFAAELSAENRHMMVVPRGCAHAFITLTDDVEAFYLVSDAYAPALERGLRWNDPWLSIDWPLEPVEISAKDAAWPDFDPAYHGVDLFRRAPLTQAQPESVA</sequence>
<dbReference type="CDD" id="cd00438">
    <property type="entry name" value="cupin_RmlC"/>
    <property type="match status" value="1"/>
</dbReference>
<dbReference type="GO" id="GO:0008830">
    <property type="term" value="F:dTDP-4-dehydrorhamnose 3,5-epimerase activity"/>
    <property type="evidence" value="ECO:0007669"/>
    <property type="project" value="UniProtKB-UniRule"/>
</dbReference>
<dbReference type="PANTHER" id="PTHR21047">
    <property type="entry name" value="DTDP-6-DEOXY-D-GLUCOSE-3,5 EPIMERASE"/>
    <property type="match status" value="1"/>
</dbReference>
<evidence type="ECO:0000256" key="7">
    <source>
        <dbReference type="RuleBase" id="RU364069"/>
    </source>
</evidence>
<organism evidence="8 9">
    <name type="scientific">Salinarimonas soli</name>
    <dbReference type="NCBI Taxonomy" id="1638099"/>
    <lineage>
        <taxon>Bacteria</taxon>
        <taxon>Pseudomonadati</taxon>
        <taxon>Pseudomonadota</taxon>
        <taxon>Alphaproteobacteria</taxon>
        <taxon>Hyphomicrobiales</taxon>
        <taxon>Salinarimonadaceae</taxon>
        <taxon>Salinarimonas</taxon>
    </lineage>
</organism>
<comment type="pathway">
    <text evidence="7">Carbohydrate biosynthesis; dTDP-L-rhamnose biosynthesis.</text>
</comment>
<dbReference type="Proteomes" id="UP000323142">
    <property type="component" value="Unassembled WGS sequence"/>
</dbReference>
<dbReference type="EC" id="5.1.3.13" evidence="3 7"/>
<evidence type="ECO:0000313" key="8">
    <source>
        <dbReference type="EMBL" id="KAA2244404.1"/>
    </source>
</evidence>
<dbReference type="SUPFAM" id="SSF51182">
    <property type="entry name" value="RmlC-like cupins"/>
    <property type="match status" value="1"/>
</dbReference>
<dbReference type="InterPro" id="IPR000888">
    <property type="entry name" value="RmlC-like"/>
</dbReference>
<comment type="function">
    <text evidence="2 7">Catalyzes the epimerization of the C3' and C5'positions of dTDP-6-deoxy-D-xylo-4-hexulose, forming dTDP-6-deoxy-L-lyxo-4-hexulose.</text>
</comment>
<dbReference type="GO" id="GO:0005829">
    <property type="term" value="C:cytosol"/>
    <property type="evidence" value="ECO:0007669"/>
    <property type="project" value="TreeGrafter"/>
</dbReference>
<dbReference type="OrthoDB" id="9800680at2"/>
<dbReference type="Pfam" id="PF00908">
    <property type="entry name" value="dTDP_sugar_isom"/>
    <property type="match status" value="1"/>
</dbReference>
<evidence type="ECO:0000256" key="3">
    <source>
        <dbReference type="ARBA" id="ARBA00012098"/>
    </source>
</evidence>
<comment type="catalytic activity">
    <reaction evidence="1 7">
        <text>dTDP-4-dehydro-6-deoxy-alpha-D-glucose = dTDP-4-dehydro-beta-L-rhamnose</text>
        <dbReference type="Rhea" id="RHEA:16969"/>
        <dbReference type="ChEBI" id="CHEBI:57649"/>
        <dbReference type="ChEBI" id="CHEBI:62830"/>
        <dbReference type="EC" id="5.1.3.13"/>
    </reaction>
</comment>
<dbReference type="UniPathway" id="UPA00124"/>
<dbReference type="NCBIfam" id="TIGR01221">
    <property type="entry name" value="rmlC"/>
    <property type="match status" value="1"/>
</dbReference>
<reference evidence="8 9" key="1">
    <citation type="submission" date="2019-09" db="EMBL/GenBank/DDBJ databases">
        <title>Salinarimonas rosea gen. nov., sp. nov., a new member of the a-2 subgroup of the Proteobacteria.</title>
        <authorList>
            <person name="Liu J."/>
        </authorList>
    </citation>
    <scope>NUCLEOTIDE SEQUENCE [LARGE SCALE GENOMIC DNA]</scope>
    <source>
        <strain evidence="8 9">BN140002</strain>
    </source>
</reference>
<comment type="caution">
    <text evidence="8">The sequence shown here is derived from an EMBL/GenBank/DDBJ whole genome shotgun (WGS) entry which is preliminary data.</text>
</comment>
<evidence type="ECO:0000256" key="6">
    <source>
        <dbReference type="PIRSR" id="PIRSR600888-3"/>
    </source>
</evidence>
<name>A0A5B2VZZ2_9HYPH</name>
<evidence type="ECO:0000256" key="1">
    <source>
        <dbReference type="ARBA" id="ARBA00001298"/>
    </source>
</evidence>